<dbReference type="Proteomes" id="UP001175261">
    <property type="component" value="Unassembled WGS sequence"/>
</dbReference>
<keyword evidence="1" id="KW-0147">Chitin-binding</keyword>
<feature type="domain" description="LysM" evidence="5">
    <location>
        <begin position="70"/>
        <end position="116"/>
    </location>
</feature>
<keyword evidence="2" id="KW-0732">Signal</keyword>
<keyword evidence="3" id="KW-0843">Virulence</keyword>
<dbReference type="EMBL" id="JAPDFR010000008">
    <property type="protein sequence ID" value="KAK0383858.1"/>
    <property type="molecule type" value="Genomic_DNA"/>
</dbReference>
<dbReference type="Pfam" id="PF01476">
    <property type="entry name" value="LysM"/>
    <property type="match status" value="3"/>
</dbReference>
<feature type="domain" description="LysM" evidence="5">
    <location>
        <begin position="156"/>
        <end position="202"/>
    </location>
</feature>
<evidence type="ECO:0000313" key="6">
    <source>
        <dbReference type="EMBL" id="KAK0383858.1"/>
    </source>
</evidence>
<evidence type="ECO:0000313" key="7">
    <source>
        <dbReference type="Proteomes" id="UP001175261"/>
    </source>
</evidence>
<dbReference type="GO" id="GO:0008061">
    <property type="term" value="F:chitin binding"/>
    <property type="evidence" value="ECO:0007669"/>
    <property type="project" value="UniProtKB-KW"/>
</dbReference>
<evidence type="ECO:0000256" key="2">
    <source>
        <dbReference type="ARBA" id="ARBA00022729"/>
    </source>
</evidence>
<dbReference type="InterPro" id="IPR036779">
    <property type="entry name" value="LysM_dom_sf"/>
</dbReference>
<dbReference type="PANTHER" id="PTHR34997">
    <property type="entry name" value="AM15"/>
    <property type="match status" value="1"/>
</dbReference>
<sequence length="310" mass="33763">MTDLISWNPSLKYNDGNLIDCVLEKGYRYCAQVTVASPTYTPITAATTTSTSSITTPTPTQDGMVHYCNKFYKVESSDNYYNIAQNHNISLNDLYLWNPALQGDCSELFPNYYICTAVNTSSGTPTTAAITITTTTSSSNSTPSPVQDGIVKDYSRFYKVKSGDGCYNIAQSNNIALNDLYSWNPALNDDCSRLFPNYYICVGKTSSTPTSVAPPSDGTLTPTQDGMVSSCNTFYKVKSGDGCYSIAENYNIALSDLYSWNPALKGDCSGLFPDYYLCVGRSGTPTTTKTHADTTPTPVQNGMVQGCRKF</sequence>
<dbReference type="AlphaFoldDB" id="A0AA39GAQ7"/>
<dbReference type="PROSITE" id="PS51782">
    <property type="entry name" value="LYSM"/>
    <property type="match status" value="3"/>
</dbReference>
<evidence type="ECO:0000256" key="3">
    <source>
        <dbReference type="ARBA" id="ARBA00023026"/>
    </source>
</evidence>
<dbReference type="Gene3D" id="3.10.350.10">
    <property type="entry name" value="LysM domain"/>
    <property type="match status" value="3"/>
</dbReference>
<accession>A0AA39GAQ7</accession>
<evidence type="ECO:0000256" key="1">
    <source>
        <dbReference type="ARBA" id="ARBA00022669"/>
    </source>
</evidence>
<name>A0AA39GAQ7_SARSR</name>
<dbReference type="SMART" id="SM00257">
    <property type="entry name" value="LysM"/>
    <property type="match status" value="3"/>
</dbReference>
<protein>
    <recommendedName>
        <fullName evidence="5">LysM domain-containing protein</fullName>
    </recommendedName>
</protein>
<evidence type="ECO:0000259" key="5">
    <source>
        <dbReference type="PROSITE" id="PS51782"/>
    </source>
</evidence>
<keyword evidence="7" id="KW-1185">Reference proteome</keyword>
<dbReference type="InterPro" id="IPR018392">
    <property type="entry name" value="LysM"/>
</dbReference>
<comment type="similarity">
    <text evidence="4">Belongs to the secreted LysM effector family.</text>
</comment>
<gene>
    <name evidence="6" type="ORF">NLU13_7950</name>
</gene>
<reference evidence="6" key="1">
    <citation type="submission" date="2022-10" db="EMBL/GenBank/DDBJ databases">
        <title>Determination and structural analysis of whole genome sequence of Sarocladium strictum F4-1.</title>
        <authorList>
            <person name="Hu L."/>
            <person name="Jiang Y."/>
        </authorList>
    </citation>
    <scope>NUCLEOTIDE SEQUENCE</scope>
    <source>
        <strain evidence="6">F4-1</strain>
    </source>
</reference>
<dbReference type="CDD" id="cd00118">
    <property type="entry name" value="LysM"/>
    <property type="match status" value="3"/>
</dbReference>
<dbReference type="InterPro" id="IPR052210">
    <property type="entry name" value="LysM1-like"/>
</dbReference>
<dbReference type="SUPFAM" id="SSF54106">
    <property type="entry name" value="LysM domain"/>
    <property type="match status" value="3"/>
</dbReference>
<proteinExistence type="inferred from homology"/>
<comment type="caution">
    <text evidence="6">The sequence shown here is derived from an EMBL/GenBank/DDBJ whole genome shotgun (WGS) entry which is preliminary data.</text>
</comment>
<organism evidence="6 7">
    <name type="scientific">Sarocladium strictum</name>
    <name type="common">Black bundle disease fungus</name>
    <name type="synonym">Acremonium strictum</name>
    <dbReference type="NCBI Taxonomy" id="5046"/>
    <lineage>
        <taxon>Eukaryota</taxon>
        <taxon>Fungi</taxon>
        <taxon>Dikarya</taxon>
        <taxon>Ascomycota</taxon>
        <taxon>Pezizomycotina</taxon>
        <taxon>Sordariomycetes</taxon>
        <taxon>Hypocreomycetidae</taxon>
        <taxon>Hypocreales</taxon>
        <taxon>Sarocladiaceae</taxon>
        <taxon>Sarocladium</taxon>
    </lineage>
</organism>
<dbReference type="PANTHER" id="PTHR34997:SF2">
    <property type="entry name" value="LYSM DOMAIN-CONTAINING PROTEIN-RELATED"/>
    <property type="match status" value="1"/>
</dbReference>
<feature type="domain" description="LysM" evidence="5">
    <location>
        <begin position="233"/>
        <end position="279"/>
    </location>
</feature>
<evidence type="ECO:0000256" key="4">
    <source>
        <dbReference type="ARBA" id="ARBA00044955"/>
    </source>
</evidence>